<dbReference type="SMART" id="SM00239">
    <property type="entry name" value="C2"/>
    <property type="match status" value="1"/>
</dbReference>
<name>A0AAV7YZZ6_9EUKA</name>
<evidence type="ECO:0000256" key="3">
    <source>
        <dbReference type="SAM" id="MobiDB-lite"/>
    </source>
</evidence>
<evidence type="ECO:0000313" key="5">
    <source>
        <dbReference type="EMBL" id="KAJ3435104.1"/>
    </source>
</evidence>
<dbReference type="SUPFAM" id="SSF48452">
    <property type="entry name" value="TPR-like"/>
    <property type="match status" value="1"/>
</dbReference>
<comment type="caution">
    <text evidence="5">The sequence shown here is derived from an EMBL/GenBank/DDBJ whole genome shotgun (WGS) entry which is preliminary data.</text>
</comment>
<proteinExistence type="predicted"/>
<dbReference type="Gene3D" id="2.60.40.150">
    <property type="entry name" value="C2 domain"/>
    <property type="match status" value="1"/>
</dbReference>
<keyword evidence="2" id="KW-0106">Calcium</keyword>
<dbReference type="EMBL" id="JANTQA010000042">
    <property type="protein sequence ID" value="KAJ3435104.1"/>
    <property type="molecule type" value="Genomic_DNA"/>
</dbReference>
<dbReference type="InterPro" id="IPR000008">
    <property type="entry name" value="C2_dom"/>
</dbReference>
<feature type="region of interest" description="Disordered" evidence="3">
    <location>
        <begin position="316"/>
        <end position="356"/>
    </location>
</feature>
<keyword evidence="1" id="KW-0479">Metal-binding</keyword>
<dbReference type="Gene3D" id="1.25.40.10">
    <property type="entry name" value="Tetratricopeptide repeat domain"/>
    <property type="match status" value="1"/>
</dbReference>
<dbReference type="SUPFAM" id="SSF49562">
    <property type="entry name" value="C2 domain (Calcium/lipid-binding domain, CaLB)"/>
    <property type="match status" value="1"/>
</dbReference>
<feature type="region of interest" description="Disordered" evidence="3">
    <location>
        <begin position="376"/>
        <end position="401"/>
    </location>
</feature>
<evidence type="ECO:0000313" key="6">
    <source>
        <dbReference type="Proteomes" id="UP001146793"/>
    </source>
</evidence>
<dbReference type="InterPro" id="IPR035892">
    <property type="entry name" value="C2_domain_sf"/>
</dbReference>
<dbReference type="PANTHER" id="PTHR45911">
    <property type="entry name" value="C2 DOMAIN-CONTAINING PROTEIN"/>
    <property type="match status" value="1"/>
</dbReference>
<feature type="compositionally biased region" description="Basic and acidic residues" evidence="3">
    <location>
        <begin position="386"/>
        <end position="401"/>
    </location>
</feature>
<accession>A0AAV7YZZ6</accession>
<dbReference type="Pfam" id="PF00168">
    <property type="entry name" value="C2"/>
    <property type="match status" value="1"/>
</dbReference>
<dbReference type="PROSITE" id="PS50004">
    <property type="entry name" value="C2"/>
    <property type="match status" value="1"/>
</dbReference>
<dbReference type="AlphaFoldDB" id="A0AAV7YZZ6"/>
<reference evidence="5" key="1">
    <citation type="submission" date="2022-08" db="EMBL/GenBank/DDBJ databases">
        <title>Novel sulphate-reducing endosymbionts in the free-living metamonad Anaeramoeba.</title>
        <authorList>
            <person name="Jerlstrom-Hultqvist J."/>
            <person name="Cepicka I."/>
            <person name="Gallot-Lavallee L."/>
            <person name="Salas-Leiva D."/>
            <person name="Curtis B.A."/>
            <person name="Zahonova K."/>
            <person name="Pipaliya S."/>
            <person name="Dacks J."/>
            <person name="Roger A.J."/>
        </authorList>
    </citation>
    <scope>NUCLEOTIDE SEQUENCE</scope>
    <source>
        <strain evidence="5">Busselton2</strain>
    </source>
</reference>
<dbReference type="PANTHER" id="PTHR45911:SF4">
    <property type="entry name" value="MULTIPLE C2 AND TRANSMEMBRANE DOMAIN-CONTAINING PROTEIN"/>
    <property type="match status" value="1"/>
</dbReference>
<gene>
    <name evidence="5" type="ORF">M0812_02235</name>
</gene>
<dbReference type="CDD" id="cd00030">
    <property type="entry name" value="C2"/>
    <property type="match status" value="1"/>
</dbReference>
<evidence type="ECO:0000259" key="4">
    <source>
        <dbReference type="PROSITE" id="PS50004"/>
    </source>
</evidence>
<feature type="domain" description="C2" evidence="4">
    <location>
        <begin position="1"/>
        <end position="104"/>
    </location>
</feature>
<sequence length="503" mass="59156">METGILRIKVYGAKGLNNKNSKKMVNPYLVLKTADQIFRTIVVPETNEPKWFNRFDLTIKDPLSYVIFKVNSYEPNNNSDQLSFGSVYLNLPDLYFNRTQEIANFFYYPITWFPIIKSESKNEPTSKKKNNQPQLLIELFYEIPGTWNCIYQGYNNYLDGDYYLSIQNMNKSILKCNLNQNTHIVLTFIRCLSYFLVEKFELSLQDSINIEEIFPKDPESYYRTSVIYLLLEDLQKSRKSLQNALLYISGLNKINFEDFTQKIEELMDQLVKAEKKKIELDFVELQKKYFEEFSKTSIIYSIQKLLYSSNNENEDREKLFNKNNPPNIIVHGSSGGESGRQSDGDGDGDGDGNNESKRLDFKIELVNCYLKRVQEEEERKEEEEELQKKNETFQKKDRNETLDVEQKNIPKTSKIAHNNQINYRNQNHNNNEFTNEQKKNRNIVIDDSSWKGYFNSPIPMPNSSSSSSSYNPLLQFAYLKKPQSKVKNKFNELNFEELNEMLY</sequence>
<dbReference type="InterPro" id="IPR011990">
    <property type="entry name" value="TPR-like_helical_dom_sf"/>
</dbReference>
<dbReference type="GO" id="GO:0016020">
    <property type="term" value="C:membrane"/>
    <property type="evidence" value="ECO:0007669"/>
    <property type="project" value="TreeGrafter"/>
</dbReference>
<dbReference type="GO" id="GO:0005509">
    <property type="term" value="F:calcium ion binding"/>
    <property type="evidence" value="ECO:0007669"/>
    <property type="project" value="TreeGrafter"/>
</dbReference>
<organism evidence="5 6">
    <name type="scientific">Anaeramoeba flamelloides</name>
    <dbReference type="NCBI Taxonomy" id="1746091"/>
    <lineage>
        <taxon>Eukaryota</taxon>
        <taxon>Metamonada</taxon>
        <taxon>Anaeramoebidae</taxon>
        <taxon>Anaeramoeba</taxon>
    </lineage>
</organism>
<protein>
    <submittedName>
        <fullName evidence="5">Extended synaptotagmin-like protein 2 isoform c</fullName>
    </submittedName>
</protein>
<evidence type="ECO:0000256" key="2">
    <source>
        <dbReference type="ARBA" id="ARBA00022837"/>
    </source>
</evidence>
<dbReference type="Proteomes" id="UP001146793">
    <property type="component" value="Unassembled WGS sequence"/>
</dbReference>
<feature type="compositionally biased region" description="Acidic residues" evidence="3">
    <location>
        <begin position="376"/>
        <end position="385"/>
    </location>
</feature>
<evidence type="ECO:0000256" key="1">
    <source>
        <dbReference type="ARBA" id="ARBA00022723"/>
    </source>
</evidence>